<dbReference type="FunFam" id="2.30.30.100:FF:000037">
    <property type="entry name" value="U6 snRNA-associated Sm-like protein LSm6"/>
    <property type="match status" value="1"/>
</dbReference>
<evidence type="ECO:0000256" key="10">
    <source>
        <dbReference type="ARBA" id="ARBA00023187"/>
    </source>
</evidence>
<dbReference type="GO" id="GO:0005681">
    <property type="term" value="C:spliceosomal complex"/>
    <property type="evidence" value="ECO:0007669"/>
    <property type="project" value="UniProtKB-KW"/>
</dbReference>
<keyword evidence="6 13" id="KW-0507">mRNA processing</keyword>
<dbReference type="GO" id="GO:0003723">
    <property type="term" value="F:RNA binding"/>
    <property type="evidence" value="ECO:0007669"/>
    <property type="project" value="UniProtKB-UniRule"/>
</dbReference>
<dbReference type="STRING" id="559304.G8Y0X4"/>
<dbReference type="GO" id="GO:0005688">
    <property type="term" value="C:U6 snRNP"/>
    <property type="evidence" value="ECO:0007669"/>
    <property type="project" value="TreeGrafter"/>
</dbReference>
<organism evidence="15 16">
    <name type="scientific">Pichia sorbitophila (strain ATCC MYA-4447 / BCRC 22081 / CBS 7064 / NBRC 10061 / NRRL Y-12695)</name>
    <name type="common">Hybrid yeast</name>
    <dbReference type="NCBI Taxonomy" id="559304"/>
    <lineage>
        <taxon>Eukaryota</taxon>
        <taxon>Fungi</taxon>
        <taxon>Dikarya</taxon>
        <taxon>Ascomycota</taxon>
        <taxon>Saccharomycotina</taxon>
        <taxon>Pichiomycetes</taxon>
        <taxon>Debaryomycetaceae</taxon>
        <taxon>Millerozyma</taxon>
    </lineage>
</organism>
<reference evidence="15 16" key="1">
    <citation type="journal article" date="2012" name="G3 (Bethesda)">
        <title>Pichia sorbitophila, an interspecies yeast hybrid reveals early steps of genome resolution following polyploidization.</title>
        <authorList>
            <person name="Leh Louis V."/>
            <person name="Despons L."/>
            <person name="Friedrich A."/>
            <person name="Martin T."/>
            <person name="Durrens P."/>
            <person name="Casaregola S."/>
            <person name="Neuveglise C."/>
            <person name="Fairhead C."/>
            <person name="Marck C."/>
            <person name="Cruz J.A."/>
            <person name="Straub M.L."/>
            <person name="Kugler V."/>
            <person name="Sacerdot C."/>
            <person name="Uzunov Z."/>
            <person name="Thierry A."/>
            <person name="Weiss S."/>
            <person name="Bleykasten C."/>
            <person name="De Montigny J."/>
            <person name="Jacques N."/>
            <person name="Jung P."/>
            <person name="Lemaire M."/>
            <person name="Mallet S."/>
            <person name="Morel G."/>
            <person name="Richard G.F."/>
            <person name="Sarkar A."/>
            <person name="Savel G."/>
            <person name="Schacherer J."/>
            <person name="Seret M.L."/>
            <person name="Talla E."/>
            <person name="Samson G."/>
            <person name="Jubin C."/>
            <person name="Poulain J."/>
            <person name="Vacherie B."/>
            <person name="Barbe V."/>
            <person name="Pelletier E."/>
            <person name="Sherman D.J."/>
            <person name="Westhof E."/>
            <person name="Weissenbach J."/>
            <person name="Baret P.V."/>
            <person name="Wincker P."/>
            <person name="Gaillardin C."/>
            <person name="Dujon B."/>
            <person name="Souciet J.L."/>
        </authorList>
    </citation>
    <scope>NUCLEOTIDE SEQUENCE [LARGE SCALE GENOMIC DNA]</scope>
    <source>
        <strain evidence="16">ATCC MYA-4447 / BCRC 22081 / CBS 7064 / NBRC 10061 / NRRL Y-12695</strain>
    </source>
</reference>
<keyword evidence="11 13" id="KW-0539">Nucleus</keyword>
<dbReference type="CDD" id="cd01726">
    <property type="entry name" value="LSm6"/>
    <property type="match status" value="1"/>
</dbReference>
<gene>
    <name evidence="15" type="primary">Piso0_004969</name>
    <name evidence="15" type="ORF">GNLVRS01_PISO0N05051g</name>
</gene>
<dbReference type="PANTHER" id="PTHR11021">
    <property type="entry name" value="SMALL NUCLEAR RIBONUCLEOPROTEIN F SNRNP-F"/>
    <property type="match status" value="1"/>
</dbReference>
<evidence type="ECO:0000256" key="12">
    <source>
        <dbReference type="ARBA" id="ARBA00023274"/>
    </source>
</evidence>
<evidence type="ECO:0000256" key="5">
    <source>
        <dbReference type="ARBA" id="ARBA00022552"/>
    </source>
</evidence>
<dbReference type="Proteomes" id="UP000005222">
    <property type="component" value="Chromosome N"/>
</dbReference>
<evidence type="ECO:0000256" key="13">
    <source>
        <dbReference type="PIRNR" id="PIRNR006609"/>
    </source>
</evidence>
<evidence type="ECO:0000256" key="9">
    <source>
        <dbReference type="ARBA" id="ARBA00022884"/>
    </source>
</evidence>
<comment type="subcellular location">
    <subcellularLocation>
        <location evidence="2">Cytoplasm</location>
    </subcellularLocation>
    <subcellularLocation>
        <location evidence="1 13">Nucleus</location>
    </subcellularLocation>
</comment>
<comment type="similarity">
    <text evidence="3 13">Belongs to the snRNP Sm proteins family. SmF/LSm6 subfamily.</text>
</comment>
<keyword evidence="7" id="KW-0819">tRNA processing</keyword>
<dbReference type="GO" id="GO:0008033">
    <property type="term" value="P:tRNA processing"/>
    <property type="evidence" value="ECO:0007669"/>
    <property type="project" value="UniProtKB-KW"/>
</dbReference>
<dbReference type="GO" id="GO:0005732">
    <property type="term" value="C:sno(s)RNA-containing ribonucleoprotein complex"/>
    <property type="evidence" value="ECO:0007669"/>
    <property type="project" value="TreeGrafter"/>
</dbReference>
<evidence type="ECO:0000256" key="11">
    <source>
        <dbReference type="ARBA" id="ARBA00023242"/>
    </source>
</evidence>
<dbReference type="InterPro" id="IPR001163">
    <property type="entry name" value="Sm_dom_euk/arc"/>
</dbReference>
<evidence type="ECO:0000256" key="8">
    <source>
        <dbReference type="ARBA" id="ARBA00022728"/>
    </source>
</evidence>
<dbReference type="InterPro" id="IPR010920">
    <property type="entry name" value="LSM_dom_sf"/>
</dbReference>
<dbReference type="Gene3D" id="2.30.30.100">
    <property type="match status" value="1"/>
</dbReference>
<dbReference type="GO" id="GO:0030490">
    <property type="term" value="P:maturation of SSU-rRNA"/>
    <property type="evidence" value="ECO:0007669"/>
    <property type="project" value="TreeGrafter"/>
</dbReference>
<evidence type="ECO:0000256" key="7">
    <source>
        <dbReference type="ARBA" id="ARBA00022694"/>
    </source>
</evidence>
<keyword evidence="12 13" id="KW-0687">Ribonucleoprotein</keyword>
<proteinExistence type="inferred from homology"/>
<keyword evidence="5" id="KW-0698">rRNA processing</keyword>
<name>G8Y0X4_PICSO</name>
<dbReference type="InParanoid" id="G8Y0X4"/>
<feature type="domain" description="Sm" evidence="14">
    <location>
        <begin position="16"/>
        <end position="88"/>
    </location>
</feature>
<evidence type="ECO:0000259" key="14">
    <source>
        <dbReference type="PROSITE" id="PS52002"/>
    </source>
</evidence>
<evidence type="ECO:0000256" key="3">
    <source>
        <dbReference type="ARBA" id="ARBA00007927"/>
    </source>
</evidence>
<evidence type="ECO:0000313" key="16">
    <source>
        <dbReference type="Proteomes" id="UP000005222"/>
    </source>
</evidence>
<keyword evidence="16" id="KW-1185">Reference proteome</keyword>
<dbReference type="InterPro" id="IPR016487">
    <property type="entry name" value="Lsm6/sSmF"/>
</dbReference>
<evidence type="ECO:0000313" key="15">
    <source>
        <dbReference type="EMBL" id="CCE86477.1"/>
    </source>
</evidence>
<evidence type="ECO:0000256" key="4">
    <source>
        <dbReference type="ARBA" id="ARBA00022490"/>
    </source>
</evidence>
<dbReference type="eggNOG" id="KOG1783">
    <property type="taxonomic scope" value="Eukaryota"/>
</dbReference>
<dbReference type="GO" id="GO:0000932">
    <property type="term" value="C:P-body"/>
    <property type="evidence" value="ECO:0007669"/>
    <property type="project" value="TreeGrafter"/>
</dbReference>
<dbReference type="Pfam" id="PF01423">
    <property type="entry name" value="LSM"/>
    <property type="match status" value="1"/>
</dbReference>
<evidence type="ECO:0000256" key="2">
    <source>
        <dbReference type="ARBA" id="ARBA00004496"/>
    </source>
</evidence>
<dbReference type="InterPro" id="IPR047575">
    <property type="entry name" value="Sm"/>
</dbReference>
<dbReference type="AlphaFoldDB" id="G8Y0X4"/>
<keyword evidence="10 13" id="KW-0508">mRNA splicing</keyword>
<keyword evidence="8 13" id="KW-0747">Spliceosome</keyword>
<dbReference type="OrthoDB" id="268799at2759"/>
<accession>G8Y0X4</accession>
<dbReference type="FunCoup" id="G8Y0X4">
    <property type="interactions" value="1380"/>
</dbReference>
<dbReference type="GO" id="GO:0046540">
    <property type="term" value="C:U4/U6 x U5 tri-snRNP complex"/>
    <property type="evidence" value="ECO:0007669"/>
    <property type="project" value="TreeGrafter"/>
</dbReference>
<dbReference type="OMA" id="MYISEQK"/>
<evidence type="ECO:0000256" key="6">
    <source>
        <dbReference type="ARBA" id="ARBA00022664"/>
    </source>
</evidence>
<protein>
    <submittedName>
        <fullName evidence="15">Piso0_004969 protein</fullName>
    </submittedName>
</protein>
<dbReference type="EMBL" id="FO082046">
    <property type="protein sequence ID" value="CCE86477.1"/>
    <property type="molecule type" value="Genomic_DNA"/>
</dbReference>
<keyword evidence="4" id="KW-0963">Cytoplasm</keyword>
<dbReference type="PANTHER" id="PTHR11021:SF1">
    <property type="entry name" value="U6 SNRNA-ASSOCIATED SM-LIKE PROTEIN LSM6"/>
    <property type="match status" value="1"/>
</dbReference>
<dbReference type="SMART" id="SM00651">
    <property type="entry name" value="Sm"/>
    <property type="match status" value="1"/>
</dbReference>
<dbReference type="PROSITE" id="PS52002">
    <property type="entry name" value="SM"/>
    <property type="match status" value="1"/>
</dbReference>
<evidence type="ECO:0000256" key="1">
    <source>
        <dbReference type="ARBA" id="ARBA00004123"/>
    </source>
</evidence>
<keyword evidence="9 13" id="KW-0694">RNA-binding</keyword>
<dbReference type="GO" id="GO:0000398">
    <property type="term" value="P:mRNA splicing, via spliceosome"/>
    <property type="evidence" value="ECO:0007669"/>
    <property type="project" value="InterPro"/>
</dbReference>
<sequence length="89" mass="9884">MSESAADVKKESSKLDPSKFLSEIIGNAVTVKLHNGVEYLGKLQSIDGYMNIVLDETKEVINGNIGRTYGDVFLRGNNGKYLQYLKLPF</sequence>
<dbReference type="HOGENOM" id="CLU_076902_7_5_1"/>
<dbReference type="SUPFAM" id="SSF50182">
    <property type="entry name" value="Sm-like ribonucleoproteins"/>
    <property type="match status" value="1"/>
</dbReference>
<dbReference type="GO" id="GO:0005730">
    <property type="term" value="C:nucleolus"/>
    <property type="evidence" value="ECO:0007669"/>
    <property type="project" value="TreeGrafter"/>
</dbReference>